<dbReference type="RefSeq" id="WP_093841784.1">
    <property type="nucleotide sequence ID" value="NZ_FOLM01000035.1"/>
</dbReference>
<evidence type="ECO:0000313" key="3">
    <source>
        <dbReference type="Proteomes" id="UP000199207"/>
    </source>
</evidence>
<evidence type="ECO:0000313" key="2">
    <source>
        <dbReference type="EMBL" id="SFD81433.1"/>
    </source>
</evidence>
<name>A0A1I1VK58_9ACTN</name>
<dbReference type="Proteomes" id="UP000199207">
    <property type="component" value="Unassembled WGS sequence"/>
</dbReference>
<gene>
    <name evidence="2" type="ORF">SAMN05421773_1354</name>
</gene>
<evidence type="ECO:0000256" key="1">
    <source>
        <dbReference type="SAM" id="MobiDB-lite"/>
    </source>
</evidence>
<organism evidence="2 3">
    <name type="scientific">Streptomyces aidingensis</name>
    <dbReference type="NCBI Taxonomy" id="910347"/>
    <lineage>
        <taxon>Bacteria</taxon>
        <taxon>Bacillati</taxon>
        <taxon>Actinomycetota</taxon>
        <taxon>Actinomycetes</taxon>
        <taxon>Kitasatosporales</taxon>
        <taxon>Streptomycetaceae</taxon>
        <taxon>Streptomyces</taxon>
    </lineage>
</organism>
<sequence length="61" mass="6915">MKDTRQMPGKLPEIGAQAAPPEDTLPDAVRDGRIRALRSVPEQELLHRIFAEPDEPARDRR</sequence>
<keyword evidence="3" id="KW-1185">Reference proteome</keyword>
<reference evidence="2 3" key="1">
    <citation type="submission" date="2016-10" db="EMBL/GenBank/DDBJ databases">
        <authorList>
            <person name="de Groot N.N."/>
        </authorList>
    </citation>
    <scope>NUCLEOTIDE SEQUENCE [LARGE SCALE GENOMIC DNA]</scope>
    <source>
        <strain evidence="2 3">CGMCC 4.5739</strain>
    </source>
</reference>
<dbReference type="AlphaFoldDB" id="A0A1I1VK58"/>
<feature type="region of interest" description="Disordered" evidence="1">
    <location>
        <begin position="1"/>
        <end position="27"/>
    </location>
</feature>
<proteinExistence type="predicted"/>
<dbReference type="EMBL" id="FOLM01000035">
    <property type="protein sequence ID" value="SFD81433.1"/>
    <property type="molecule type" value="Genomic_DNA"/>
</dbReference>
<protein>
    <submittedName>
        <fullName evidence="2">Uncharacterized protein</fullName>
    </submittedName>
</protein>
<dbReference type="STRING" id="910347.SAMN05421773_1354"/>
<accession>A0A1I1VK58</accession>